<sequence>MTAIAVAADPYHRAAVAYGRAESALIADEFVDQVLRPVSSAARFEQRSAFEWLIWLSAHDPGLAGLIDAARGHLLSRQVEYGGVARFLDICMGVAVGADLPEAGTARAVTDCADAALSTAILQHQTVVFADPLTPEQIRKDVDIATRLSRSGGNDFVLYYQPIVTLSDHRTVGYESLLRWNTEAGLLSPEVFLAVAEDTSLIVPIGRHAISEAIRALATVVVPTIGEHSFVSLNLSAQQLWDPTIARSVRDQIDANAVAARQVWIEIRENDAVDLGTPAARAVEQLHEIGCTICIDDLGSGFSALRYVRDLPVDVVKVDKTLIDGVLDDPASEALVHAIRDVAQSTGIAMVAEGVDDAALAPALRELGFEFAQGYLFGQPSPLPR</sequence>
<dbReference type="InterPro" id="IPR050706">
    <property type="entry name" value="Cyclic-di-GMP_PDE-like"/>
</dbReference>
<comment type="caution">
    <text evidence="2">The sequence shown here is derived from an EMBL/GenBank/DDBJ whole genome shotgun (WGS) entry which is preliminary data.</text>
</comment>
<evidence type="ECO:0000313" key="2">
    <source>
        <dbReference type="EMBL" id="MXP20297.1"/>
    </source>
</evidence>
<gene>
    <name evidence="2" type="ORF">GIY30_02845</name>
</gene>
<dbReference type="PROSITE" id="PS50883">
    <property type="entry name" value="EAL"/>
    <property type="match status" value="1"/>
</dbReference>
<dbReference type="GO" id="GO:0071111">
    <property type="term" value="F:cyclic-guanylate-specific phosphodiesterase activity"/>
    <property type="evidence" value="ECO:0007669"/>
    <property type="project" value="InterPro"/>
</dbReference>
<organism evidence="2 3">
    <name type="scientific">Gordonia mangrovi</name>
    <dbReference type="NCBI Taxonomy" id="2665643"/>
    <lineage>
        <taxon>Bacteria</taxon>
        <taxon>Bacillati</taxon>
        <taxon>Actinomycetota</taxon>
        <taxon>Actinomycetes</taxon>
        <taxon>Mycobacteriales</taxon>
        <taxon>Gordoniaceae</taxon>
        <taxon>Gordonia</taxon>
    </lineage>
</organism>
<dbReference type="PANTHER" id="PTHR33121">
    <property type="entry name" value="CYCLIC DI-GMP PHOSPHODIESTERASE PDEF"/>
    <property type="match status" value="1"/>
</dbReference>
<dbReference type="CDD" id="cd01948">
    <property type="entry name" value="EAL"/>
    <property type="match status" value="1"/>
</dbReference>
<dbReference type="Gene3D" id="3.20.20.450">
    <property type="entry name" value="EAL domain"/>
    <property type="match status" value="1"/>
</dbReference>
<dbReference type="AlphaFoldDB" id="A0A6L7GLJ6"/>
<dbReference type="EMBL" id="WMBR01000001">
    <property type="protein sequence ID" value="MXP20297.1"/>
    <property type="molecule type" value="Genomic_DNA"/>
</dbReference>
<dbReference type="Proteomes" id="UP000475545">
    <property type="component" value="Unassembled WGS sequence"/>
</dbReference>
<name>A0A6L7GLJ6_9ACTN</name>
<dbReference type="RefSeq" id="WP_160900455.1">
    <property type="nucleotide sequence ID" value="NZ_CP102850.1"/>
</dbReference>
<accession>A0A6L7GLJ6</accession>
<dbReference type="PANTHER" id="PTHR33121:SF79">
    <property type="entry name" value="CYCLIC DI-GMP PHOSPHODIESTERASE PDED-RELATED"/>
    <property type="match status" value="1"/>
</dbReference>
<feature type="domain" description="EAL" evidence="1">
    <location>
        <begin position="137"/>
        <end position="385"/>
    </location>
</feature>
<proteinExistence type="predicted"/>
<dbReference type="InterPro" id="IPR035919">
    <property type="entry name" value="EAL_sf"/>
</dbReference>
<protein>
    <submittedName>
        <fullName evidence="2">EAL domain-containing protein</fullName>
    </submittedName>
</protein>
<dbReference type="Pfam" id="PF00563">
    <property type="entry name" value="EAL"/>
    <property type="match status" value="1"/>
</dbReference>
<dbReference type="SUPFAM" id="SSF141868">
    <property type="entry name" value="EAL domain-like"/>
    <property type="match status" value="1"/>
</dbReference>
<evidence type="ECO:0000313" key="3">
    <source>
        <dbReference type="Proteomes" id="UP000475545"/>
    </source>
</evidence>
<dbReference type="InterPro" id="IPR001633">
    <property type="entry name" value="EAL_dom"/>
</dbReference>
<evidence type="ECO:0000259" key="1">
    <source>
        <dbReference type="PROSITE" id="PS50883"/>
    </source>
</evidence>
<keyword evidence="3" id="KW-1185">Reference proteome</keyword>
<reference evidence="2 3" key="1">
    <citation type="submission" date="2019-11" db="EMBL/GenBank/DDBJ databases">
        <title>Gordonia sp. nov., a novel actinobacterium isolated from mangrove soil in Hainan.</title>
        <authorList>
            <person name="Huang X."/>
            <person name="Xie Y."/>
            <person name="Chu X."/>
            <person name="Xiao K."/>
        </authorList>
    </citation>
    <scope>NUCLEOTIDE SEQUENCE [LARGE SCALE GENOMIC DNA]</scope>
    <source>
        <strain evidence="2 3">HNM0687</strain>
    </source>
</reference>
<dbReference type="SMART" id="SM00052">
    <property type="entry name" value="EAL"/>
    <property type="match status" value="1"/>
</dbReference>